<dbReference type="Proteomes" id="UP000275267">
    <property type="component" value="Unassembled WGS sequence"/>
</dbReference>
<accession>A0A3L6SK10</accession>
<feature type="region of interest" description="Disordered" evidence="1">
    <location>
        <begin position="50"/>
        <end position="73"/>
    </location>
</feature>
<protein>
    <submittedName>
        <fullName evidence="2">Uncharacterized protein</fullName>
    </submittedName>
</protein>
<keyword evidence="3" id="KW-1185">Reference proteome</keyword>
<proteinExistence type="predicted"/>
<comment type="caution">
    <text evidence="2">The sequence shown here is derived from an EMBL/GenBank/DDBJ whole genome shotgun (WGS) entry which is preliminary data.</text>
</comment>
<dbReference type="EMBL" id="PQIB02000004">
    <property type="protein sequence ID" value="RLN21903.1"/>
    <property type="molecule type" value="Genomic_DNA"/>
</dbReference>
<reference evidence="3" key="1">
    <citation type="journal article" date="2019" name="Nat. Commun.">
        <title>The genome of broomcorn millet.</title>
        <authorList>
            <person name="Zou C."/>
            <person name="Miki D."/>
            <person name="Li D."/>
            <person name="Tang Q."/>
            <person name="Xiao L."/>
            <person name="Rajput S."/>
            <person name="Deng P."/>
            <person name="Jia W."/>
            <person name="Huang R."/>
            <person name="Zhang M."/>
            <person name="Sun Y."/>
            <person name="Hu J."/>
            <person name="Fu X."/>
            <person name="Schnable P.S."/>
            <person name="Li F."/>
            <person name="Zhang H."/>
            <person name="Feng B."/>
            <person name="Zhu X."/>
            <person name="Liu R."/>
            <person name="Schnable J.C."/>
            <person name="Zhu J.-K."/>
            <person name="Zhang H."/>
        </authorList>
    </citation>
    <scope>NUCLEOTIDE SEQUENCE [LARGE SCALE GENOMIC DNA]</scope>
</reference>
<evidence type="ECO:0000313" key="2">
    <source>
        <dbReference type="EMBL" id="RLN21903.1"/>
    </source>
</evidence>
<feature type="region of interest" description="Disordered" evidence="1">
    <location>
        <begin position="85"/>
        <end position="145"/>
    </location>
</feature>
<evidence type="ECO:0000313" key="3">
    <source>
        <dbReference type="Proteomes" id="UP000275267"/>
    </source>
</evidence>
<sequence>MDENDLILLSAQQLNPCCSVLAARGLTARRRMPACPRADSMTAAACRRAAPAAEHVPETSYEQNKVDKSSSEGTCAHLAPANLKHELNRGLAAPVPVPASARASPTPRPSGGAGGRHPAGHRRLLAQERREEGREGRSKERGENR</sequence>
<organism evidence="2 3">
    <name type="scientific">Panicum miliaceum</name>
    <name type="common">Proso millet</name>
    <name type="synonym">Broomcorn millet</name>
    <dbReference type="NCBI Taxonomy" id="4540"/>
    <lineage>
        <taxon>Eukaryota</taxon>
        <taxon>Viridiplantae</taxon>
        <taxon>Streptophyta</taxon>
        <taxon>Embryophyta</taxon>
        <taxon>Tracheophyta</taxon>
        <taxon>Spermatophyta</taxon>
        <taxon>Magnoliopsida</taxon>
        <taxon>Liliopsida</taxon>
        <taxon>Poales</taxon>
        <taxon>Poaceae</taxon>
        <taxon>PACMAD clade</taxon>
        <taxon>Panicoideae</taxon>
        <taxon>Panicodae</taxon>
        <taxon>Paniceae</taxon>
        <taxon>Panicinae</taxon>
        <taxon>Panicum</taxon>
        <taxon>Panicum sect. Panicum</taxon>
    </lineage>
</organism>
<evidence type="ECO:0000256" key="1">
    <source>
        <dbReference type="SAM" id="MobiDB-lite"/>
    </source>
</evidence>
<feature type="compositionally biased region" description="Low complexity" evidence="1">
    <location>
        <begin position="92"/>
        <end position="105"/>
    </location>
</feature>
<feature type="compositionally biased region" description="Basic and acidic residues" evidence="1">
    <location>
        <begin position="125"/>
        <end position="145"/>
    </location>
</feature>
<gene>
    <name evidence="2" type="ORF">C2845_PM07G11150</name>
</gene>
<name>A0A3L6SK10_PANMI</name>
<dbReference type="AlphaFoldDB" id="A0A3L6SK10"/>